<sequence>MNSVFHRELLASNEAGIWASTNNNNFMIWIDSESSLKAVSSFSTTSPLAQQIQAILLSHPSIQLGWIKAHVGHKGKEATHSFAKQVTSVGQHPAISSSKKPS</sequence>
<reference evidence="1 2" key="1">
    <citation type="journal article" date="2019" name="Sci. Rep.">
        <title>Orb-weaving spider Araneus ventricosus genome elucidates the spidroin gene catalogue.</title>
        <authorList>
            <person name="Kono N."/>
            <person name="Nakamura H."/>
            <person name="Ohtoshi R."/>
            <person name="Moran D.A.P."/>
            <person name="Shinohara A."/>
            <person name="Yoshida Y."/>
            <person name="Fujiwara M."/>
            <person name="Mori M."/>
            <person name="Tomita M."/>
            <person name="Arakawa K."/>
        </authorList>
    </citation>
    <scope>NUCLEOTIDE SEQUENCE [LARGE SCALE GENOMIC DNA]</scope>
</reference>
<dbReference type="GO" id="GO:0003676">
    <property type="term" value="F:nucleic acid binding"/>
    <property type="evidence" value="ECO:0007669"/>
    <property type="project" value="InterPro"/>
</dbReference>
<name>A0A4Y2JVX3_ARAVE</name>
<evidence type="ECO:0000313" key="2">
    <source>
        <dbReference type="Proteomes" id="UP000499080"/>
    </source>
</evidence>
<protein>
    <submittedName>
        <fullName evidence="1">Uncharacterized protein</fullName>
    </submittedName>
</protein>
<comment type="caution">
    <text evidence="1">The sequence shown here is derived from an EMBL/GenBank/DDBJ whole genome shotgun (WGS) entry which is preliminary data.</text>
</comment>
<accession>A0A4Y2JVX3</accession>
<dbReference type="EMBL" id="BGPR01003948">
    <property type="protein sequence ID" value="GBM94210.1"/>
    <property type="molecule type" value="Genomic_DNA"/>
</dbReference>
<dbReference type="InterPro" id="IPR036397">
    <property type="entry name" value="RNaseH_sf"/>
</dbReference>
<evidence type="ECO:0000313" key="1">
    <source>
        <dbReference type="EMBL" id="GBM94210.1"/>
    </source>
</evidence>
<dbReference type="InterPro" id="IPR012337">
    <property type="entry name" value="RNaseH-like_sf"/>
</dbReference>
<dbReference type="OrthoDB" id="6514649at2759"/>
<proteinExistence type="predicted"/>
<dbReference type="Proteomes" id="UP000499080">
    <property type="component" value="Unassembled WGS sequence"/>
</dbReference>
<gene>
    <name evidence="1" type="ORF">AVEN_142997_1</name>
</gene>
<dbReference type="SUPFAM" id="SSF53098">
    <property type="entry name" value="Ribonuclease H-like"/>
    <property type="match status" value="1"/>
</dbReference>
<keyword evidence="2" id="KW-1185">Reference proteome</keyword>
<organism evidence="1 2">
    <name type="scientific">Araneus ventricosus</name>
    <name type="common">Orbweaver spider</name>
    <name type="synonym">Epeira ventricosa</name>
    <dbReference type="NCBI Taxonomy" id="182803"/>
    <lineage>
        <taxon>Eukaryota</taxon>
        <taxon>Metazoa</taxon>
        <taxon>Ecdysozoa</taxon>
        <taxon>Arthropoda</taxon>
        <taxon>Chelicerata</taxon>
        <taxon>Arachnida</taxon>
        <taxon>Araneae</taxon>
        <taxon>Araneomorphae</taxon>
        <taxon>Entelegynae</taxon>
        <taxon>Araneoidea</taxon>
        <taxon>Araneidae</taxon>
        <taxon>Araneus</taxon>
    </lineage>
</organism>
<dbReference type="AlphaFoldDB" id="A0A4Y2JVX3"/>
<dbReference type="Gene3D" id="3.30.420.10">
    <property type="entry name" value="Ribonuclease H-like superfamily/Ribonuclease H"/>
    <property type="match status" value="1"/>
</dbReference>